<feature type="transmembrane region" description="Helical" evidence="1">
    <location>
        <begin position="341"/>
        <end position="360"/>
    </location>
</feature>
<keyword evidence="3" id="KW-1185">Reference proteome</keyword>
<evidence type="ECO:0008006" key="4">
    <source>
        <dbReference type="Google" id="ProtNLM"/>
    </source>
</evidence>
<keyword evidence="1" id="KW-0472">Membrane</keyword>
<dbReference type="RefSeq" id="WP_303305026.1">
    <property type="nucleotide sequence ID" value="NZ_JAODOP010000004.1"/>
</dbReference>
<keyword evidence="1" id="KW-0812">Transmembrane</keyword>
<reference evidence="2 3" key="1">
    <citation type="submission" date="2022-09" db="EMBL/GenBank/DDBJ databases">
        <title>Genome sequencing of Flavivirga sp. MEBiC05379.</title>
        <authorList>
            <person name="Oh H.-M."/>
            <person name="Kwon K.K."/>
            <person name="Park M.J."/>
            <person name="Yang S.-H."/>
        </authorList>
    </citation>
    <scope>NUCLEOTIDE SEQUENCE [LARGE SCALE GENOMIC DNA]</scope>
    <source>
        <strain evidence="2 3">MEBiC05379</strain>
    </source>
</reference>
<evidence type="ECO:0000313" key="3">
    <source>
        <dbReference type="Proteomes" id="UP001337305"/>
    </source>
</evidence>
<proteinExistence type="predicted"/>
<protein>
    <recommendedName>
        <fullName evidence="4">O-antigen/teichoic acid export membrane protein</fullName>
    </recommendedName>
</protein>
<evidence type="ECO:0000256" key="1">
    <source>
        <dbReference type="SAM" id="Phobius"/>
    </source>
</evidence>
<feature type="transmembrane region" description="Helical" evidence="1">
    <location>
        <begin position="366"/>
        <end position="387"/>
    </location>
</feature>
<feature type="transmembrane region" description="Helical" evidence="1">
    <location>
        <begin position="20"/>
        <end position="39"/>
    </location>
</feature>
<feature type="transmembrane region" description="Helical" evidence="1">
    <location>
        <begin position="208"/>
        <end position="228"/>
    </location>
</feature>
<comment type="caution">
    <text evidence="2">The sequence shown here is derived from an EMBL/GenBank/DDBJ whole genome shotgun (WGS) entry which is preliminary data.</text>
</comment>
<dbReference type="EMBL" id="JAODOP010000004">
    <property type="protein sequence ID" value="MEF3832651.1"/>
    <property type="molecule type" value="Genomic_DNA"/>
</dbReference>
<gene>
    <name evidence="2" type="ORF">N1F79_05890</name>
</gene>
<organism evidence="2 3">
    <name type="scientific">Flavivirga spongiicola</name>
    <dbReference type="NCBI Taxonomy" id="421621"/>
    <lineage>
        <taxon>Bacteria</taxon>
        <taxon>Pseudomonadati</taxon>
        <taxon>Bacteroidota</taxon>
        <taxon>Flavobacteriia</taxon>
        <taxon>Flavobacteriales</taxon>
        <taxon>Flavobacteriaceae</taxon>
        <taxon>Flavivirga</taxon>
    </lineage>
</organism>
<name>A0ABU7XQI3_9FLAO</name>
<feature type="transmembrane region" description="Helical" evidence="1">
    <location>
        <begin position="309"/>
        <end position="329"/>
    </location>
</feature>
<accession>A0ABU7XQI3</accession>
<sequence>MVLKNSKILSRLKTISLYSLSQILTVFSVLLLSFIIIKYHSTELWGQYAEILIWSNFFILFLGFGSQDFLLKSFSNSPSTINQDWSTNISTRSLLLIPSIIIIYFIPIFKGLEVLIFALIGIQFINQSFKVLILFNKDFKFSIWVEFVYNLIILFTCLSIINTLDIKSLLLIISSCQIIKLICYFFYYHKEFTSISYRVKFNIIKQSLPFFIPLAVGTIRVKVDAYYGTYFFNFSTLSKYQVFISFLALAQMGSSFFLNPFLKNFYRSKDSLILKLKKRLFWYGWPFALMITLGMYIVIEYIYELHFTNLQYFLAFIYIIPVLIHVLIVNEYYKKNMQSSIAIIASILAIFQIISGYYLIKLWGINGALILKTLGQWAIILTLWFWIKKKPIMINNG</sequence>
<feature type="transmembrane region" description="Helical" evidence="1">
    <location>
        <begin position="170"/>
        <end position="187"/>
    </location>
</feature>
<feature type="transmembrane region" description="Helical" evidence="1">
    <location>
        <begin position="280"/>
        <end position="303"/>
    </location>
</feature>
<feature type="transmembrane region" description="Helical" evidence="1">
    <location>
        <begin position="51"/>
        <end position="71"/>
    </location>
</feature>
<dbReference type="Proteomes" id="UP001337305">
    <property type="component" value="Unassembled WGS sequence"/>
</dbReference>
<evidence type="ECO:0000313" key="2">
    <source>
        <dbReference type="EMBL" id="MEF3832651.1"/>
    </source>
</evidence>
<feature type="transmembrane region" description="Helical" evidence="1">
    <location>
        <begin position="147"/>
        <end position="164"/>
    </location>
</feature>
<keyword evidence="1" id="KW-1133">Transmembrane helix</keyword>
<feature type="transmembrane region" description="Helical" evidence="1">
    <location>
        <begin position="240"/>
        <end position="259"/>
    </location>
</feature>